<dbReference type="Proteomes" id="UP001234202">
    <property type="component" value="Unassembled WGS sequence"/>
</dbReference>
<protein>
    <submittedName>
        <fullName evidence="1">Uncharacterized protein</fullName>
    </submittedName>
</protein>
<keyword evidence="2" id="KW-1185">Reference proteome</keyword>
<reference evidence="1" key="1">
    <citation type="submission" date="2023-04" db="EMBL/GenBank/DDBJ databases">
        <title>Draft Genome sequencing of Naganishia species isolated from polar environments using Oxford Nanopore Technology.</title>
        <authorList>
            <person name="Leo P."/>
            <person name="Venkateswaran K."/>
        </authorList>
    </citation>
    <scope>NUCLEOTIDE SEQUENCE</scope>
    <source>
        <strain evidence="1">DBVPG 5303</strain>
    </source>
</reference>
<dbReference type="EMBL" id="JASBWV010000019">
    <property type="protein sequence ID" value="KAJ9121011.1"/>
    <property type="molecule type" value="Genomic_DNA"/>
</dbReference>
<evidence type="ECO:0000313" key="1">
    <source>
        <dbReference type="EMBL" id="KAJ9121011.1"/>
    </source>
</evidence>
<sequence>MGQSSSGGSLEAHLKSIADQPRAVWKSRLLESKDPSTTSKNGGSDVPEGCIWDDYFAGSPDIAKFTSGRQNRPSKDEGDNGRTIRPAKSPATSPALLSTSVMTSTHDVQMARPLPSVISAPTENSKEDYSADIDFDEQSFSQKIGRLRVDTTKKRTSRTEDIRGIASAGPNYLDSPSVQSTGANARRPQLGRVQSPGSRSASRSNSFRGVPSDDESSKRALLKLNKYAERDDEGYDDVFATDPEERFSCTSIILLCKRFFKLIVLALAINSNSSDPLRLNVKRPNKAWRDGEDEDDDQQGDDPFADVSAGLEENFRAIYLRGKCQIEDSFTAFDVEANLLRDKHAMLCGKVNVIVDDLQPTSHEEALRAASLELVCNQLELSRGPHKVEH</sequence>
<evidence type="ECO:0000313" key="2">
    <source>
        <dbReference type="Proteomes" id="UP001234202"/>
    </source>
</evidence>
<organism evidence="1 2">
    <name type="scientific">Naganishia onofrii</name>
    <dbReference type="NCBI Taxonomy" id="1851511"/>
    <lineage>
        <taxon>Eukaryota</taxon>
        <taxon>Fungi</taxon>
        <taxon>Dikarya</taxon>
        <taxon>Basidiomycota</taxon>
        <taxon>Agaricomycotina</taxon>
        <taxon>Tremellomycetes</taxon>
        <taxon>Filobasidiales</taxon>
        <taxon>Filobasidiaceae</taxon>
        <taxon>Naganishia</taxon>
    </lineage>
</organism>
<name>A0ACC2XBI1_9TREE</name>
<accession>A0ACC2XBI1</accession>
<proteinExistence type="predicted"/>
<gene>
    <name evidence="1" type="ORF">QFC24_004992</name>
</gene>
<comment type="caution">
    <text evidence="1">The sequence shown here is derived from an EMBL/GenBank/DDBJ whole genome shotgun (WGS) entry which is preliminary data.</text>
</comment>